<comment type="caution">
    <text evidence="2">The sequence shown here is derived from an EMBL/GenBank/DDBJ whole genome shotgun (WGS) entry which is preliminary data.</text>
</comment>
<proteinExistence type="predicted"/>
<evidence type="ECO:0000313" key="3">
    <source>
        <dbReference type="Proteomes" id="UP000276133"/>
    </source>
</evidence>
<evidence type="ECO:0000256" key="1">
    <source>
        <dbReference type="SAM" id="SignalP"/>
    </source>
</evidence>
<name>A0A3M7R7L0_BRAPC</name>
<reference evidence="2 3" key="1">
    <citation type="journal article" date="2018" name="Sci. Rep.">
        <title>Genomic signatures of local adaptation to the degree of environmental predictability in rotifers.</title>
        <authorList>
            <person name="Franch-Gras L."/>
            <person name="Hahn C."/>
            <person name="Garcia-Roger E.M."/>
            <person name="Carmona M.J."/>
            <person name="Serra M."/>
            <person name="Gomez A."/>
        </authorList>
    </citation>
    <scope>NUCLEOTIDE SEQUENCE [LARGE SCALE GENOMIC DNA]</scope>
    <source>
        <strain evidence="2">HYR1</strain>
    </source>
</reference>
<gene>
    <name evidence="2" type="ORF">BpHYR1_031279</name>
</gene>
<dbReference type="EMBL" id="REGN01004017">
    <property type="protein sequence ID" value="RNA19603.1"/>
    <property type="molecule type" value="Genomic_DNA"/>
</dbReference>
<keyword evidence="1" id="KW-0732">Signal</keyword>
<dbReference type="Proteomes" id="UP000276133">
    <property type="component" value="Unassembled WGS sequence"/>
</dbReference>
<evidence type="ECO:0000313" key="2">
    <source>
        <dbReference type="EMBL" id="RNA19603.1"/>
    </source>
</evidence>
<accession>A0A3M7R7L0</accession>
<dbReference type="AlphaFoldDB" id="A0A3M7R7L0"/>
<sequence>MSRMDSDAFLVASLFLTIVEIVEAAKPYFRDILFLAQRNKLVSRLVGLILGNGVSFSCLNEPELLCKRHPILLNGYFMGKNYYNQKEVF</sequence>
<protein>
    <submittedName>
        <fullName evidence="2">Uncharacterized protein</fullName>
    </submittedName>
</protein>
<organism evidence="2 3">
    <name type="scientific">Brachionus plicatilis</name>
    <name type="common">Marine rotifer</name>
    <name type="synonym">Brachionus muelleri</name>
    <dbReference type="NCBI Taxonomy" id="10195"/>
    <lineage>
        <taxon>Eukaryota</taxon>
        <taxon>Metazoa</taxon>
        <taxon>Spiralia</taxon>
        <taxon>Gnathifera</taxon>
        <taxon>Rotifera</taxon>
        <taxon>Eurotatoria</taxon>
        <taxon>Monogononta</taxon>
        <taxon>Pseudotrocha</taxon>
        <taxon>Ploima</taxon>
        <taxon>Brachionidae</taxon>
        <taxon>Brachionus</taxon>
    </lineage>
</organism>
<feature type="signal peptide" evidence="1">
    <location>
        <begin position="1"/>
        <end position="24"/>
    </location>
</feature>
<keyword evidence="3" id="KW-1185">Reference proteome</keyword>
<feature type="chain" id="PRO_5018179653" evidence="1">
    <location>
        <begin position="25"/>
        <end position="89"/>
    </location>
</feature>